<evidence type="ECO:0008006" key="3">
    <source>
        <dbReference type="Google" id="ProtNLM"/>
    </source>
</evidence>
<comment type="caution">
    <text evidence="1">The sequence shown here is derived from an EMBL/GenBank/DDBJ whole genome shotgun (WGS) entry which is preliminary data.</text>
</comment>
<sequence>MALILHIGIWKTGTTAMQSILARNVELLRDFGLHYPEHPMMEDARRGGMSSGNIDFAPGEDWADVVLSKAQSASEKDVLFSREQMTLKISDEPDQLDRLTAQHPVKIILFLRDPIDFVGSYYAQVVKQAGYGGSLADFANTSDTFQRVRLLLSVFQDKGIPVELANYSRCSKSLADRFFGLLLGQSSDAFLAKADILDVPVNRSLTRSELMLQSALNKADTKQPARFLSKGLIENLPIVEHDPLPVPATIVEQLRDRIGPDIDAINKMVPSSEKLIWPDPVAKSDQQGDEVALFSQDQINQIANSIAQELNQNTLANTEVGALMRIAKRANRNNPRAREDLITLLTFLHRVRPANANITQMLQDLSDGK</sequence>
<dbReference type="EMBL" id="JAQIOY010000002">
    <property type="protein sequence ID" value="MDA7424552.1"/>
    <property type="molecule type" value="Genomic_DNA"/>
</dbReference>
<dbReference type="InterPro" id="IPR027417">
    <property type="entry name" value="P-loop_NTPase"/>
</dbReference>
<dbReference type="Gene3D" id="3.40.50.300">
    <property type="entry name" value="P-loop containing nucleotide triphosphate hydrolases"/>
    <property type="match status" value="1"/>
</dbReference>
<accession>A0ABT4XRG9</accession>
<dbReference type="SUPFAM" id="SSF52540">
    <property type="entry name" value="P-loop containing nucleoside triphosphate hydrolases"/>
    <property type="match status" value="1"/>
</dbReference>
<organism evidence="1 2">
    <name type="scientific">Thalassococcus lentus</name>
    <dbReference type="NCBI Taxonomy" id="1210524"/>
    <lineage>
        <taxon>Bacteria</taxon>
        <taxon>Pseudomonadati</taxon>
        <taxon>Pseudomonadota</taxon>
        <taxon>Alphaproteobacteria</taxon>
        <taxon>Rhodobacterales</taxon>
        <taxon>Roseobacteraceae</taxon>
        <taxon>Thalassococcus</taxon>
    </lineage>
</organism>
<dbReference type="Proteomes" id="UP001210720">
    <property type="component" value="Unassembled WGS sequence"/>
</dbReference>
<evidence type="ECO:0000313" key="2">
    <source>
        <dbReference type="Proteomes" id="UP001210720"/>
    </source>
</evidence>
<name>A0ABT4XRG9_9RHOB</name>
<keyword evidence="2" id="KW-1185">Reference proteome</keyword>
<reference evidence="1 2" key="1">
    <citation type="submission" date="2023-01" db="EMBL/GenBank/DDBJ databases">
        <title>Thalassococcus onchidii sp. nov., isolated from a marine invertebrate from the South China Sea.</title>
        <authorList>
            <person name="Xu S."/>
            <person name="Liu Z."/>
            <person name="Xu Y."/>
        </authorList>
    </citation>
    <scope>NUCLEOTIDE SEQUENCE [LARGE SCALE GENOMIC DNA]</scope>
    <source>
        <strain evidence="1 2">KCTC 32084</strain>
    </source>
</reference>
<protein>
    <recommendedName>
        <fullName evidence="3">Sulfotransferase domain-containing protein</fullName>
    </recommendedName>
</protein>
<evidence type="ECO:0000313" key="1">
    <source>
        <dbReference type="EMBL" id="MDA7424552.1"/>
    </source>
</evidence>
<proteinExistence type="predicted"/>
<dbReference type="RefSeq" id="WP_271431905.1">
    <property type="nucleotide sequence ID" value="NZ_JAQIOY010000002.1"/>
</dbReference>
<gene>
    <name evidence="1" type="ORF">PFY00_07440</name>
</gene>